<dbReference type="InterPro" id="IPR025962">
    <property type="entry name" value="SdpI/YhfL"/>
</dbReference>
<evidence type="ECO:0000313" key="3">
    <source>
        <dbReference type="Proteomes" id="UP001204524"/>
    </source>
</evidence>
<sequence length="124" mass="12605">MDAVQAVLLAVMLPIAAASLLQYVVTRLGGTDGLGPNRLVGIRTRATLASDEAWRAGHEAAQPWLLATAVLGLAVGVSLAVWRVVAGPDLPLGATAVCAVAAAAVLACFGTGIARAQHAARRWS</sequence>
<reference evidence="2 3" key="1">
    <citation type="submission" date="2022-06" db="EMBL/GenBank/DDBJ databases">
        <authorList>
            <person name="So Y."/>
        </authorList>
    </citation>
    <scope>NUCLEOTIDE SEQUENCE [LARGE SCALE GENOMIC DNA]</scope>
    <source>
        <strain evidence="2 3">STR3</strain>
    </source>
</reference>
<comment type="caution">
    <text evidence="2">The sequence shown here is derived from an EMBL/GenBank/DDBJ whole genome shotgun (WGS) entry which is preliminary data.</text>
</comment>
<feature type="transmembrane region" description="Helical" evidence="1">
    <location>
        <begin position="6"/>
        <end position="25"/>
    </location>
</feature>
<dbReference type="Pfam" id="PF13630">
    <property type="entry name" value="SdpI"/>
    <property type="match status" value="1"/>
</dbReference>
<name>A0ABT1L1M2_9ACTN</name>
<keyword evidence="1" id="KW-0812">Transmembrane</keyword>
<evidence type="ECO:0000313" key="2">
    <source>
        <dbReference type="EMBL" id="MCP3423933.1"/>
    </source>
</evidence>
<organism evidence="2 3">
    <name type="scientific">Nocardioides pinisoli</name>
    <dbReference type="NCBI Taxonomy" id="2950279"/>
    <lineage>
        <taxon>Bacteria</taxon>
        <taxon>Bacillati</taxon>
        <taxon>Actinomycetota</taxon>
        <taxon>Actinomycetes</taxon>
        <taxon>Propionibacteriales</taxon>
        <taxon>Nocardioidaceae</taxon>
        <taxon>Nocardioides</taxon>
    </lineage>
</organism>
<evidence type="ECO:0000256" key="1">
    <source>
        <dbReference type="SAM" id="Phobius"/>
    </source>
</evidence>
<feature type="transmembrane region" description="Helical" evidence="1">
    <location>
        <begin position="64"/>
        <end position="85"/>
    </location>
</feature>
<gene>
    <name evidence="2" type="ORF">NCI01_19170</name>
</gene>
<dbReference type="EMBL" id="JANARS010000010">
    <property type="protein sequence ID" value="MCP3423933.1"/>
    <property type="molecule type" value="Genomic_DNA"/>
</dbReference>
<feature type="transmembrane region" description="Helical" evidence="1">
    <location>
        <begin position="91"/>
        <end position="114"/>
    </location>
</feature>
<accession>A0ABT1L1M2</accession>
<protein>
    <submittedName>
        <fullName evidence="2">SdpI family protein</fullName>
    </submittedName>
</protein>
<keyword evidence="3" id="KW-1185">Reference proteome</keyword>
<dbReference type="RefSeq" id="WP_254183096.1">
    <property type="nucleotide sequence ID" value="NZ_JANARS010000010.1"/>
</dbReference>
<keyword evidence="1" id="KW-0472">Membrane</keyword>
<keyword evidence="1" id="KW-1133">Transmembrane helix</keyword>
<proteinExistence type="predicted"/>
<dbReference type="Proteomes" id="UP001204524">
    <property type="component" value="Unassembled WGS sequence"/>
</dbReference>